<name>H3H689_PHYRM</name>
<dbReference type="eggNOG" id="ENOG502SHDS">
    <property type="taxonomic scope" value="Eukaryota"/>
</dbReference>
<reference evidence="2" key="1">
    <citation type="journal article" date="2006" name="Science">
        <title>Phytophthora genome sequences uncover evolutionary origins and mechanisms of pathogenesis.</title>
        <authorList>
            <person name="Tyler B.M."/>
            <person name="Tripathy S."/>
            <person name="Zhang X."/>
            <person name="Dehal P."/>
            <person name="Jiang R.H."/>
            <person name="Aerts A."/>
            <person name="Arredondo F.D."/>
            <person name="Baxter L."/>
            <person name="Bensasson D."/>
            <person name="Beynon J.L."/>
            <person name="Chapman J."/>
            <person name="Damasceno C.M."/>
            <person name="Dorrance A.E."/>
            <person name="Dou D."/>
            <person name="Dickerman A.W."/>
            <person name="Dubchak I.L."/>
            <person name="Garbelotto M."/>
            <person name="Gijzen M."/>
            <person name="Gordon S.G."/>
            <person name="Govers F."/>
            <person name="Grunwald N.J."/>
            <person name="Huang W."/>
            <person name="Ivors K.L."/>
            <person name="Jones R.W."/>
            <person name="Kamoun S."/>
            <person name="Krampis K."/>
            <person name="Lamour K.H."/>
            <person name="Lee M.K."/>
            <person name="McDonald W.H."/>
            <person name="Medina M."/>
            <person name="Meijer H.J."/>
            <person name="Nordberg E.K."/>
            <person name="Maclean D.J."/>
            <person name="Ospina-Giraldo M.D."/>
            <person name="Morris P.F."/>
            <person name="Phuntumart V."/>
            <person name="Putnam N.H."/>
            <person name="Rash S."/>
            <person name="Rose J.K."/>
            <person name="Sakihama Y."/>
            <person name="Salamov A.A."/>
            <person name="Savidor A."/>
            <person name="Scheuring C.F."/>
            <person name="Smith B.M."/>
            <person name="Sobral B.W."/>
            <person name="Terry A."/>
            <person name="Torto-Alalibo T.A."/>
            <person name="Win J."/>
            <person name="Xu Z."/>
            <person name="Zhang H."/>
            <person name="Grigoriev I.V."/>
            <person name="Rokhsar D.S."/>
            <person name="Boore J.L."/>
        </authorList>
    </citation>
    <scope>NUCLEOTIDE SEQUENCE [LARGE SCALE GENOMIC DNA]</scope>
    <source>
        <strain evidence="2">Pr102</strain>
    </source>
</reference>
<keyword evidence="2" id="KW-1185">Reference proteome</keyword>
<dbReference type="EMBL" id="DS566508">
    <property type="status" value="NOT_ANNOTATED_CDS"/>
    <property type="molecule type" value="Genomic_DNA"/>
</dbReference>
<dbReference type="AlphaFoldDB" id="H3H689"/>
<dbReference type="InParanoid" id="H3H689"/>
<dbReference type="EnsemblProtists" id="Phyra86183">
    <property type="protein sequence ID" value="Phyra86183"/>
    <property type="gene ID" value="Phyra86183"/>
</dbReference>
<sequence>MRAVMHRLGVDVAYNVDQTPVVFKYVPRTTLNKRGARTVWVRTCGDDKERVTCMLLGSSFGEKRTPFLILKGHPSKVAATQADNTELRHSFGKHLWKQTESLQDRHGVQIYVNSTGWWNTSLTLIWLEYQFGGRHTGVCQPADIAWNRPLKQRLRQRWVNWLMTKLAGRESSSSEVKAPSRNDVAGLPLLDAEVGEVADEEDI</sequence>
<dbReference type="OMA" id="QEENECQ"/>
<evidence type="ECO:0000313" key="2">
    <source>
        <dbReference type="Proteomes" id="UP000005238"/>
    </source>
</evidence>
<accession>H3H689</accession>
<evidence type="ECO:0008006" key="3">
    <source>
        <dbReference type="Google" id="ProtNLM"/>
    </source>
</evidence>
<dbReference type="HOGENOM" id="CLU_1351251_0_0_1"/>
<reference evidence="1" key="2">
    <citation type="submission" date="2015-06" db="UniProtKB">
        <authorList>
            <consortium name="EnsemblProtists"/>
        </authorList>
    </citation>
    <scope>IDENTIFICATION</scope>
    <source>
        <strain evidence="1">Pr102</strain>
    </source>
</reference>
<protein>
    <recommendedName>
        <fullName evidence="3">DDE-1 domain-containing protein</fullName>
    </recommendedName>
</protein>
<dbReference type="Proteomes" id="UP000005238">
    <property type="component" value="Unassembled WGS sequence"/>
</dbReference>
<evidence type="ECO:0000313" key="1">
    <source>
        <dbReference type="EnsemblProtists" id="Phyra86183"/>
    </source>
</evidence>
<proteinExistence type="predicted"/>
<organism evidence="1 2">
    <name type="scientific">Phytophthora ramorum</name>
    <name type="common">Sudden oak death agent</name>
    <dbReference type="NCBI Taxonomy" id="164328"/>
    <lineage>
        <taxon>Eukaryota</taxon>
        <taxon>Sar</taxon>
        <taxon>Stramenopiles</taxon>
        <taxon>Oomycota</taxon>
        <taxon>Peronosporomycetes</taxon>
        <taxon>Peronosporales</taxon>
        <taxon>Peronosporaceae</taxon>
        <taxon>Phytophthora</taxon>
    </lineage>
</organism>